<evidence type="ECO:0000313" key="15">
    <source>
        <dbReference type="EMBL" id="KAF3964069.1"/>
    </source>
</evidence>
<keyword evidence="9" id="KW-0472">Membrane</keyword>
<keyword evidence="4" id="KW-0433">Leucine-rich repeat</keyword>
<dbReference type="Pfam" id="PF00560">
    <property type="entry name" value="LRR_1"/>
    <property type="match status" value="2"/>
</dbReference>
<dbReference type="InterPro" id="IPR013210">
    <property type="entry name" value="LRR_N_plant-typ"/>
</dbReference>
<keyword evidence="8" id="KW-1133">Transmembrane helix</keyword>
<gene>
    <name evidence="15" type="ORF">CMV_011601</name>
</gene>
<dbReference type="GO" id="GO:0005886">
    <property type="term" value="C:plasma membrane"/>
    <property type="evidence" value="ECO:0007669"/>
    <property type="project" value="UniProtKB-SubCell"/>
</dbReference>
<dbReference type="SUPFAM" id="SSF52058">
    <property type="entry name" value="L domain-like"/>
    <property type="match status" value="2"/>
</dbReference>
<evidence type="ECO:0000256" key="12">
    <source>
        <dbReference type="SAM" id="SignalP"/>
    </source>
</evidence>
<dbReference type="InterPro" id="IPR055414">
    <property type="entry name" value="LRR_R13L4/SHOC2-like"/>
</dbReference>
<evidence type="ECO:0000256" key="2">
    <source>
        <dbReference type="ARBA" id="ARBA00009592"/>
    </source>
</evidence>
<accession>A0A8J4RGC6</accession>
<keyword evidence="3" id="KW-1003">Cell membrane</keyword>
<feature type="domain" description="Leucine-rich repeat-containing N-terminal plant-type" evidence="13">
    <location>
        <begin position="39"/>
        <end position="89"/>
    </location>
</feature>
<dbReference type="InterPro" id="IPR001611">
    <property type="entry name" value="Leu-rich_rpt"/>
</dbReference>
<evidence type="ECO:0008006" key="17">
    <source>
        <dbReference type="Google" id="ProtNLM"/>
    </source>
</evidence>
<dbReference type="InterPro" id="IPR046956">
    <property type="entry name" value="RLP23-like"/>
</dbReference>
<keyword evidence="6 12" id="KW-0732">Signal</keyword>
<evidence type="ECO:0000256" key="10">
    <source>
        <dbReference type="ARBA" id="ARBA00023170"/>
    </source>
</evidence>
<dbReference type="AlphaFoldDB" id="A0A8J4RGC6"/>
<dbReference type="PANTHER" id="PTHR48061">
    <property type="entry name" value="LEUCINE-RICH REPEAT RECEPTOR PROTEIN KINASE EMS1-LIKE-RELATED"/>
    <property type="match status" value="1"/>
</dbReference>
<keyword evidence="10" id="KW-0675">Receptor</keyword>
<dbReference type="Pfam" id="PF08263">
    <property type="entry name" value="LRRNT_2"/>
    <property type="match status" value="1"/>
</dbReference>
<proteinExistence type="inferred from homology"/>
<evidence type="ECO:0000256" key="1">
    <source>
        <dbReference type="ARBA" id="ARBA00004251"/>
    </source>
</evidence>
<name>A0A8J4RGC6_9ROSI</name>
<evidence type="ECO:0000256" key="8">
    <source>
        <dbReference type="ARBA" id="ARBA00022989"/>
    </source>
</evidence>
<evidence type="ECO:0000256" key="11">
    <source>
        <dbReference type="ARBA" id="ARBA00023180"/>
    </source>
</evidence>
<dbReference type="Gene3D" id="3.80.10.10">
    <property type="entry name" value="Ribonuclease Inhibitor"/>
    <property type="match status" value="4"/>
</dbReference>
<keyword evidence="5" id="KW-0812">Transmembrane</keyword>
<dbReference type="Proteomes" id="UP000737018">
    <property type="component" value="Unassembled WGS sequence"/>
</dbReference>
<feature type="domain" description="Disease resistance R13L4/SHOC-2-like LRR" evidence="14">
    <location>
        <begin position="260"/>
        <end position="470"/>
    </location>
</feature>
<sequence length="569" mass="63558">MFSMRKGNQYLTLYLASCLFFISNCQSTSSTSSKHHCLPDQSSALLLLKQEFEEGMSSEPVVYYPGNYPKMKSWKAKVDCCSWDGVTCNNKTGQVVGLNLGNSWLSGILNPNSSLFSLHHLQKLNLSMNGFIFSTIPSSFSQLVRLSHLDLSYSNFTGQIPSEISWLTKLISLDLSNFDLHLKGKDLEAISKNMTNMRELHLDHVNISSSVPQALVNLSSLTSLSLSDCSLFGEFPRNVFLLPKLQAIVLSRNVLLIGFLPEFPSRSSLRVLDLYSTNFSGKLPNSFGNLESLNVLNLHNASFSGELPNSIGHIEPLNFLDLDYNHFSGQIPSSIGNLSQLTSLSLSFNNFNGQPPSTLGNLAKLNFISLQSINLHGKIPSFLNNLTQLEFLYLSYNNFEGGFPTSLTNLTKLREIYISRCQLKGPIPSEISTLPQLYTFDLSDNSLSGAIPSLLFTMPSLEKLRLDQNQLTAPLKFKNISSSPLWVLSLGGNALGKMELKIFFDLKHLLYLDLSVFSTLDLIGYYYMSKNYHMPASYWVNAHWTQASSFFYSAHIVHGFLLQESKSLK</sequence>
<reference evidence="15" key="1">
    <citation type="submission" date="2020-03" db="EMBL/GenBank/DDBJ databases">
        <title>Castanea mollissima Vanexum genome sequencing.</title>
        <authorList>
            <person name="Staton M."/>
        </authorList>
    </citation>
    <scope>NUCLEOTIDE SEQUENCE</scope>
    <source>
        <tissue evidence="15">Leaf</tissue>
    </source>
</reference>
<evidence type="ECO:0000256" key="6">
    <source>
        <dbReference type="ARBA" id="ARBA00022729"/>
    </source>
</evidence>
<evidence type="ECO:0000256" key="4">
    <source>
        <dbReference type="ARBA" id="ARBA00022614"/>
    </source>
</evidence>
<evidence type="ECO:0000259" key="14">
    <source>
        <dbReference type="Pfam" id="PF23598"/>
    </source>
</evidence>
<dbReference type="InterPro" id="IPR003591">
    <property type="entry name" value="Leu-rich_rpt_typical-subtyp"/>
</dbReference>
<evidence type="ECO:0000313" key="16">
    <source>
        <dbReference type="Proteomes" id="UP000737018"/>
    </source>
</evidence>
<evidence type="ECO:0000259" key="13">
    <source>
        <dbReference type="Pfam" id="PF08263"/>
    </source>
</evidence>
<dbReference type="Pfam" id="PF23598">
    <property type="entry name" value="LRR_14"/>
    <property type="match status" value="1"/>
</dbReference>
<dbReference type="InterPro" id="IPR032675">
    <property type="entry name" value="LRR_dom_sf"/>
</dbReference>
<dbReference type="OrthoDB" id="1436065at2759"/>
<evidence type="ECO:0000256" key="5">
    <source>
        <dbReference type="ARBA" id="ARBA00022692"/>
    </source>
</evidence>
<organism evidence="15 16">
    <name type="scientific">Castanea mollissima</name>
    <name type="common">Chinese chestnut</name>
    <dbReference type="NCBI Taxonomy" id="60419"/>
    <lineage>
        <taxon>Eukaryota</taxon>
        <taxon>Viridiplantae</taxon>
        <taxon>Streptophyta</taxon>
        <taxon>Embryophyta</taxon>
        <taxon>Tracheophyta</taxon>
        <taxon>Spermatophyta</taxon>
        <taxon>Magnoliopsida</taxon>
        <taxon>eudicotyledons</taxon>
        <taxon>Gunneridae</taxon>
        <taxon>Pentapetalae</taxon>
        <taxon>rosids</taxon>
        <taxon>fabids</taxon>
        <taxon>Fagales</taxon>
        <taxon>Fagaceae</taxon>
        <taxon>Castanea</taxon>
    </lineage>
</organism>
<keyword evidence="16" id="KW-1185">Reference proteome</keyword>
<comment type="subcellular location">
    <subcellularLocation>
        <location evidence="1">Cell membrane</location>
        <topology evidence="1">Single-pass type I membrane protein</topology>
    </subcellularLocation>
</comment>
<feature type="chain" id="PRO_5035200363" description="Leucine-rich repeat-containing N-terminal plant-type domain-containing protein" evidence="12">
    <location>
        <begin position="28"/>
        <end position="569"/>
    </location>
</feature>
<keyword evidence="11" id="KW-0325">Glycoprotein</keyword>
<dbReference type="SMART" id="SM00369">
    <property type="entry name" value="LRR_TYP"/>
    <property type="match status" value="7"/>
</dbReference>
<evidence type="ECO:0000256" key="7">
    <source>
        <dbReference type="ARBA" id="ARBA00022737"/>
    </source>
</evidence>
<comment type="caution">
    <text evidence="15">The sequence shown here is derived from an EMBL/GenBank/DDBJ whole genome shotgun (WGS) entry which is preliminary data.</text>
</comment>
<evidence type="ECO:0000256" key="3">
    <source>
        <dbReference type="ARBA" id="ARBA00022475"/>
    </source>
</evidence>
<evidence type="ECO:0000256" key="9">
    <source>
        <dbReference type="ARBA" id="ARBA00023136"/>
    </source>
</evidence>
<keyword evidence="7" id="KW-0677">Repeat</keyword>
<comment type="similarity">
    <text evidence="2">Belongs to the RLP family.</text>
</comment>
<dbReference type="FunFam" id="3.80.10.10:FF:000095">
    <property type="entry name" value="LRR receptor-like serine/threonine-protein kinase GSO1"/>
    <property type="match status" value="1"/>
</dbReference>
<dbReference type="EMBL" id="JRKL02001424">
    <property type="protein sequence ID" value="KAF3964069.1"/>
    <property type="molecule type" value="Genomic_DNA"/>
</dbReference>
<dbReference type="PANTHER" id="PTHR48061:SF46">
    <property type="entry name" value="LEUCINE-RICH REPEAT-CONTAINING N-TERMINAL PLANT-TYPE DOMAIN-CONTAINING PROTEIN"/>
    <property type="match status" value="1"/>
</dbReference>
<protein>
    <recommendedName>
        <fullName evidence="17">Leucine-rich repeat-containing N-terminal plant-type domain-containing protein</fullName>
    </recommendedName>
</protein>
<feature type="signal peptide" evidence="12">
    <location>
        <begin position="1"/>
        <end position="27"/>
    </location>
</feature>